<accession>A0ABP7H591</accession>
<dbReference type="Gene3D" id="2.60.40.10">
    <property type="entry name" value="Immunoglobulins"/>
    <property type="match status" value="1"/>
</dbReference>
<dbReference type="NCBIfam" id="TIGR04131">
    <property type="entry name" value="Bac_Flav_CTERM"/>
    <property type="match status" value="1"/>
</dbReference>
<dbReference type="EMBL" id="BAABBI010000001">
    <property type="protein sequence ID" value="GAA3782672.1"/>
    <property type="molecule type" value="Genomic_DNA"/>
</dbReference>
<gene>
    <name evidence="1" type="ORF">GCM10022271_13720</name>
</gene>
<evidence type="ECO:0008006" key="3">
    <source>
        <dbReference type="Google" id="ProtNLM"/>
    </source>
</evidence>
<protein>
    <recommendedName>
        <fullName evidence="3">Gliding motility-associated C-terminal domain-containing protein</fullName>
    </recommendedName>
</protein>
<sequence>MYRNNTIFAFLFFVCINNGLCQDIDLFQQFNGRYDYTAIGNTLNPEENNIVRDFCEILPESEAQLTINSSHTIVAAYLYWAGSGAGDLEVNFNNQTINAEETYTIDYEDPNYGTLTYFSCVANVSNYVISQGNGIYEFSGLDISDTLSSNSGYCNNRTNFAGWSLYVIYEDSSLPINQINIFQGLEIINRNIQEKVILLEDINVLDNIGAKIGFLAWEGDSLLNYGESLLINNNLLSNPPLNPSDNAFNGTNSFTNSNTLYNCDLDVYNIQNNIAIGDTSVEIKLTTGGFDSNGIFQADLIILNNIITVLNIQLPDAIISINDTTVFCNNRNVEVDYTVSNFNSTDILPSNTPIAFYANNELIAQSYTQNTLNVGASESNTIQITIPENIPLDFTLTAVVDDDGTGVGIITELNELNNTSQNDVSLIPFPEVIDLPDLSNCDEGFDSAHFDLTHLLNNINYDPNFNVSYYTTLEDLYNDDNEVLTPTNHKNTQNQQYIYIKIENSICFDIFRSKLIVKNCPPYIPEVFTPNNDGYNDWFNIQGLYNIFENHKLLIYNRYGTLIFEGNNNLPWQGKANKGINNKGKILPVGTYYYILYLNDSNYKPITGWVYLNK</sequence>
<dbReference type="InterPro" id="IPR013783">
    <property type="entry name" value="Ig-like_fold"/>
</dbReference>
<evidence type="ECO:0000313" key="2">
    <source>
        <dbReference type="Proteomes" id="UP001501456"/>
    </source>
</evidence>
<organism evidence="1 2">
    <name type="scientific">Corallibacter vietnamensis</name>
    <dbReference type="NCBI Taxonomy" id="904130"/>
    <lineage>
        <taxon>Bacteria</taxon>
        <taxon>Pseudomonadati</taxon>
        <taxon>Bacteroidota</taxon>
        <taxon>Flavobacteriia</taxon>
        <taxon>Flavobacteriales</taxon>
        <taxon>Flavobacteriaceae</taxon>
        <taxon>Corallibacter</taxon>
    </lineage>
</organism>
<name>A0ABP7H591_9FLAO</name>
<dbReference type="InterPro" id="IPR026341">
    <property type="entry name" value="T9SS_type_B"/>
</dbReference>
<dbReference type="Proteomes" id="UP001501456">
    <property type="component" value="Unassembled WGS sequence"/>
</dbReference>
<proteinExistence type="predicted"/>
<evidence type="ECO:0000313" key="1">
    <source>
        <dbReference type="EMBL" id="GAA3782672.1"/>
    </source>
</evidence>
<reference evidence="2" key="1">
    <citation type="journal article" date="2019" name="Int. J. Syst. Evol. Microbiol.">
        <title>The Global Catalogue of Microorganisms (GCM) 10K type strain sequencing project: providing services to taxonomists for standard genome sequencing and annotation.</title>
        <authorList>
            <consortium name="The Broad Institute Genomics Platform"/>
            <consortium name="The Broad Institute Genome Sequencing Center for Infectious Disease"/>
            <person name="Wu L."/>
            <person name="Ma J."/>
        </authorList>
    </citation>
    <scope>NUCLEOTIDE SEQUENCE [LARGE SCALE GENOMIC DNA]</scope>
    <source>
        <strain evidence="2">JCM 17525</strain>
    </source>
</reference>
<comment type="caution">
    <text evidence="1">The sequence shown here is derived from an EMBL/GenBank/DDBJ whole genome shotgun (WGS) entry which is preliminary data.</text>
</comment>
<dbReference type="Pfam" id="PF13585">
    <property type="entry name" value="CHU_C"/>
    <property type="match status" value="1"/>
</dbReference>
<keyword evidence="2" id="KW-1185">Reference proteome</keyword>